<sequence>MVEDMRTKAYPPLPPKGSARLAIVLPTTGDLCVRSLLPEPFQQQLVIHGDSSQFAMYAKFVVLRKFIVMSSEGDLYTQTVRTSLGFNDLPQQRLLSLPNISPWDIVKVLDLVQCYTANARWELVRVRWSSGMESWLPIELVQRNFVNLLQQFYVNTINSWGLRDRIYAHSIREYKTEVELWLHHSEFLNTCGANAPWQRWVDMRIR</sequence>
<keyword evidence="2" id="KW-1185">Reference proteome</keyword>
<dbReference type="VEuPathDB" id="FungiDB:PYU1_G005950"/>
<evidence type="ECO:0000313" key="1">
    <source>
        <dbReference type="EnsemblProtists" id="PYU1_T005962"/>
    </source>
</evidence>
<reference evidence="2" key="2">
    <citation type="submission" date="2010-04" db="EMBL/GenBank/DDBJ databases">
        <authorList>
            <person name="Buell R."/>
            <person name="Hamilton J."/>
            <person name="Hostetler J."/>
        </authorList>
    </citation>
    <scope>NUCLEOTIDE SEQUENCE [LARGE SCALE GENOMIC DNA]</scope>
    <source>
        <strain evidence="2">DAOM:BR144</strain>
    </source>
</reference>
<dbReference type="InParanoid" id="K3WLX0"/>
<dbReference type="EnsemblProtists" id="PYU1_T005962">
    <property type="protein sequence ID" value="PYU1_T005962"/>
    <property type="gene ID" value="PYU1_G005950"/>
</dbReference>
<protein>
    <submittedName>
        <fullName evidence="1">Uncharacterized protein</fullName>
    </submittedName>
</protein>
<dbReference type="eggNOG" id="ENOG502SGYC">
    <property type="taxonomic scope" value="Eukaryota"/>
</dbReference>
<reference evidence="2" key="1">
    <citation type="journal article" date="2010" name="Genome Biol.">
        <title>Genome sequence of the necrotrophic plant pathogen Pythium ultimum reveals original pathogenicity mechanisms and effector repertoire.</title>
        <authorList>
            <person name="Levesque C.A."/>
            <person name="Brouwer H."/>
            <person name="Cano L."/>
            <person name="Hamilton J.P."/>
            <person name="Holt C."/>
            <person name="Huitema E."/>
            <person name="Raffaele S."/>
            <person name="Robideau G.P."/>
            <person name="Thines M."/>
            <person name="Win J."/>
            <person name="Zerillo M.M."/>
            <person name="Beakes G.W."/>
            <person name="Boore J.L."/>
            <person name="Busam D."/>
            <person name="Dumas B."/>
            <person name="Ferriera S."/>
            <person name="Fuerstenberg S.I."/>
            <person name="Gachon C.M."/>
            <person name="Gaulin E."/>
            <person name="Govers F."/>
            <person name="Grenville-Briggs L."/>
            <person name="Horner N."/>
            <person name="Hostetler J."/>
            <person name="Jiang R.H."/>
            <person name="Johnson J."/>
            <person name="Krajaejun T."/>
            <person name="Lin H."/>
            <person name="Meijer H.J."/>
            <person name="Moore B."/>
            <person name="Morris P."/>
            <person name="Phuntmart V."/>
            <person name="Puiu D."/>
            <person name="Shetty J."/>
            <person name="Stajich J.E."/>
            <person name="Tripathy S."/>
            <person name="Wawra S."/>
            <person name="van West P."/>
            <person name="Whitty B.R."/>
            <person name="Coutinho P.M."/>
            <person name="Henrissat B."/>
            <person name="Martin F."/>
            <person name="Thomas P.D."/>
            <person name="Tyler B.M."/>
            <person name="De Vries R.P."/>
            <person name="Kamoun S."/>
            <person name="Yandell M."/>
            <person name="Tisserat N."/>
            <person name="Buell C.R."/>
        </authorList>
    </citation>
    <scope>NUCLEOTIDE SEQUENCE</scope>
    <source>
        <strain evidence="2">DAOM:BR144</strain>
    </source>
</reference>
<evidence type="ECO:0000313" key="2">
    <source>
        <dbReference type="Proteomes" id="UP000019132"/>
    </source>
</evidence>
<dbReference type="Proteomes" id="UP000019132">
    <property type="component" value="Unassembled WGS sequence"/>
</dbReference>
<dbReference type="AlphaFoldDB" id="K3WLX0"/>
<reference evidence="1" key="3">
    <citation type="submission" date="2015-02" db="UniProtKB">
        <authorList>
            <consortium name="EnsemblProtists"/>
        </authorList>
    </citation>
    <scope>IDENTIFICATION</scope>
    <source>
        <strain evidence="1">DAOM BR144</strain>
    </source>
</reference>
<dbReference type="EMBL" id="GL376625">
    <property type="status" value="NOT_ANNOTATED_CDS"/>
    <property type="molecule type" value="Genomic_DNA"/>
</dbReference>
<name>K3WLX0_GLOUD</name>
<dbReference type="STRING" id="431595.K3WLX0"/>
<organism evidence="1 2">
    <name type="scientific">Globisporangium ultimum (strain ATCC 200006 / CBS 805.95 / DAOM BR144)</name>
    <name type="common">Pythium ultimum</name>
    <dbReference type="NCBI Taxonomy" id="431595"/>
    <lineage>
        <taxon>Eukaryota</taxon>
        <taxon>Sar</taxon>
        <taxon>Stramenopiles</taxon>
        <taxon>Oomycota</taxon>
        <taxon>Peronosporomycetes</taxon>
        <taxon>Pythiales</taxon>
        <taxon>Pythiaceae</taxon>
        <taxon>Globisporangium</taxon>
    </lineage>
</organism>
<accession>K3WLX0</accession>
<dbReference type="HOGENOM" id="CLU_091955_0_0_1"/>
<dbReference type="OMA" id="WLFHTEF"/>
<proteinExistence type="predicted"/>